<dbReference type="PANTHER" id="PTHR46888:SF1">
    <property type="entry name" value="RIBONUCLEASE H"/>
    <property type="match status" value="1"/>
</dbReference>
<reference evidence="1 2" key="1">
    <citation type="journal article" date="2021" name="Elife">
        <title>Chloroplast acquisition without the gene transfer in kleptoplastic sea slugs, Plakobranchus ocellatus.</title>
        <authorList>
            <person name="Maeda T."/>
            <person name="Takahashi S."/>
            <person name="Yoshida T."/>
            <person name="Shimamura S."/>
            <person name="Takaki Y."/>
            <person name="Nagai Y."/>
            <person name="Toyoda A."/>
            <person name="Suzuki Y."/>
            <person name="Arimoto A."/>
            <person name="Ishii H."/>
            <person name="Satoh N."/>
            <person name="Nishiyama T."/>
            <person name="Hasebe M."/>
            <person name="Maruyama T."/>
            <person name="Minagawa J."/>
            <person name="Obokata J."/>
            <person name="Shigenobu S."/>
        </authorList>
    </citation>
    <scope>NUCLEOTIDE SEQUENCE [LARGE SCALE GENOMIC DNA]</scope>
</reference>
<comment type="caution">
    <text evidence="1">The sequence shown here is derived from an EMBL/GenBank/DDBJ whole genome shotgun (WGS) entry which is preliminary data.</text>
</comment>
<keyword evidence="2" id="KW-1185">Reference proteome</keyword>
<keyword evidence="1" id="KW-0808">Transferase</keyword>
<protein>
    <submittedName>
        <fullName evidence="1">Reverse transcriptase</fullName>
    </submittedName>
</protein>
<evidence type="ECO:0000313" key="2">
    <source>
        <dbReference type="Proteomes" id="UP000735302"/>
    </source>
</evidence>
<dbReference type="PANTHER" id="PTHR46888">
    <property type="entry name" value="ZINC KNUCKLE DOMAINCONTAINING PROTEIN-RELATED"/>
    <property type="match status" value="1"/>
</dbReference>
<dbReference type="AlphaFoldDB" id="A0AAV4A7Y7"/>
<name>A0AAV4A7Y7_9GAST</name>
<dbReference type="Proteomes" id="UP000735302">
    <property type="component" value="Unassembled WGS sequence"/>
</dbReference>
<gene>
    <name evidence="1" type="ORF">PoB_002944500</name>
</gene>
<organism evidence="1 2">
    <name type="scientific">Plakobranchus ocellatus</name>
    <dbReference type="NCBI Taxonomy" id="259542"/>
    <lineage>
        <taxon>Eukaryota</taxon>
        <taxon>Metazoa</taxon>
        <taxon>Spiralia</taxon>
        <taxon>Lophotrochozoa</taxon>
        <taxon>Mollusca</taxon>
        <taxon>Gastropoda</taxon>
        <taxon>Heterobranchia</taxon>
        <taxon>Euthyneura</taxon>
        <taxon>Panpulmonata</taxon>
        <taxon>Sacoglossa</taxon>
        <taxon>Placobranchoidea</taxon>
        <taxon>Plakobranchidae</taxon>
        <taxon>Plakobranchus</taxon>
    </lineage>
</organism>
<evidence type="ECO:0000313" key="1">
    <source>
        <dbReference type="EMBL" id="GFO02940.1"/>
    </source>
</evidence>
<keyword evidence="1" id="KW-0548">Nucleotidyltransferase</keyword>
<accession>A0AAV4A7Y7</accession>
<dbReference type="EMBL" id="BLXT01003662">
    <property type="protein sequence ID" value="GFO02940.1"/>
    <property type="molecule type" value="Genomic_DNA"/>
</dbReference>
<keyword evidence="1" id="KW-0695">RNA-directed DNA polymerase</keyword>
<sequence>MRFARFAAMSQWPQEKSACSPSPILTWRAFDCYGRFPQAHAVDYDEVKMALMKRHNLTEDGFRICKSEEGESTEMFIIRIKTYLNQWVMLLSAPSNLR</sequence>
<proteinExistence type="predicted"/>
<dbReference type="GO" id="GO:0003964">
    <property type="term" value="F:RNA-directed DNA polymerase activity"/>
    <property type="evidence" value="ECO:0007669"/>
    <property type="project" value="UniProtKB-KW"/>
</dbReference>